<comment type="caution">
    <text evidence="2">The sequence shown here is derived from an EMBL/GenBank/DDBJ whole genome shotgun (WGS) entry which is preliminary data.</text>
</comment>
<sequence length="105" mass="11408">MGGSRTRVGVQNDKGAKRGVPSFDSELPISNAGYTDGSTIDYFHVSDFGAFDQSYRIENTVDLSRNSTFTSLSSQSSSPGPVDKLTTSLDKSPLKNKTEPHRSQF</sequence>
<keyword evidence="3" id="KW-1185">Reference proteome</keyword>
<evidence type="ECO:0000256" key="1">
    <source>
        <dbReference type="SAM" id="MobiDB-lite"/>
    </source>
</evidence>
<feature type="compositionally biased region" description="Basic and acidic residues" evidence="1">
    <location>
        <begin position="92"/>
        <end position="105"/>
    </location>
</feature>
<proteinExistence type="predicted"/>
<feature type="region of interest" description="Disordered" evidence="1">
    <location>
        <begin position="1"/>
        <end position="29"/>
    </location>
</feature>
<name>A0A6A4QU61_LUPAL</name>
<evidence type="ECO:0000313" key="3">
    <source>
        <dbReference type="Proteomes" id="UP000447434"/>
    </source>
</evidence>
<reference evidence="3" key="1">
    <citation type="journal article" date="2020" name="Nat. Commun.">
        <title>Genome sequence of the cluster root forming white lupin.</title>
        <authorList>
            <person name="Hufnagel B."/>
            <person name="Marques A."/>
            <person name="Soriano A."/>
            <person name="Marques L."/>
            <person name="Divol F."/>
            <person name="Doumas P."/>
            <person name="Sallet E."/>
            <person name="Mancinotti D."/>
            <person name="Carrere S."/>
            <person name="Marande W."/>
            <person name="Arribat S."/>
            <person name="Keller J."/>
            <person name="Huneau C."/>
            <person name="Blein T."/>
            <person name="Aime D."/>
            <person name="Laguerre M."/>
            <person name="Taylor J."/>
            <person name="Schubert V."/>
            <person name="Nelson M."/>
            <person name="Geu-Flores F."/>
            <person name="Crespi M."/>
            <person name="Gallardo-Guerrero K."/>
            <person name="Delaux P.-M."/>
            <person name="Salse J."/>
            <person name="Berges H."/>
            <person name="Guyot R."/>
            <person name="Gouzy J."/>
            <person name="Peret B."/>
        </authorList>
    </citation>
    <scope>NUCLEOTIDE SEQUENCE [LARGE SCALE GENOMIC DNA]</scope>
    <source>
        <strain evidence="3">cv. Amiga</strain>
    </source>
</reference>
<gene>
    <name evidence="2" type="ORF">Lalb_Chr03g0032121</name>
</gene>
<dbReference type="EMBL" id="WOCE01000003">
    <property type="protein sequence ID" value="KAE9617127.1"/>
    <property type="molecule type" value="Genomic_DNA"/>
</dbReference>
<organism evidence="2 3">
    <name type="scientific">Lupinus albus</name>
    <name type="common">White lupine</name>
    <name type="synonym">Lupinus termis</name>
    <dbReference type="NCBI Taxonomy" id="3870"/>
    <lineage>
        <taxon>Eukaryota</taxon>
        <taxon>Viridiplantae</taxon>
        <taxon>Streptophyta</taxon>
        <taxon>Embryophyta</taxon>
        <taxon>Tracheophyta</taxon>
        <taxon>Spermatophyta</taxon>
        <taxon>Magnoliopsida</taxon>
        <taxon>eudicotyledons</taxon>
        <taxon>Gunneridae</taxon>
        <taxon>Pentapetalae</taxon>
        <taxon>rosids</taxon>
        <taxon>fabids</taxon>
        <taxon>Fabales</taxon>
        <taxon>Fabaceae</taxon>
        <taxon>Papilionoideae</taxon>
        <taxon>50 kb inversion clade</taxon>
        <taxon>genistoids sensu lato</taxon>
        <taxon>core genistoids</taxon>
        <taxon>Genisteae</taxon>
        <taxon>Lupinus</taxon>
    </lineage>
</organism>
<accession>A0A6A4QU61</accession>
<feature type="region of interest" description="Disordered" evidence="1">
    <location>
        <begin position="67"/>
        <end position="105"/>
    </location>
</feature>
<protein>
    <submittedName>
        <fullName evidence="2">Uncharacterized protein</fullName>
    </submittedName>
</protein>
<dbReference type="AlphaFoldDB" id="A0A6A4QU61"/>
<feature type="compositionally biased region" description="Low complexity" evidence="1">
    <location>
        <begin position="67"/>
        <end position="78"/>
    </location>
</feature>
<evidence type="ECO:0000313" key="2">
    <source>
        <dbReference type="EMBL" id="KAE9617127.1"/>
    </source>
</evidence>
<dbReference type="Proteomes" id="UP000447434">
    <property type="component" value="Chromosome 3"/>
</dbReference>